<dbReference type="EMBL" id="CAADRA010005952">
    <property type="protein sequence ID" value="VFT93482.1"/>
    <property type="molecule type" value="Genomic_DNA"/>
</dbReference>
<dbReference type="SUPFAM" id="SSF55068">
    <property type="entry name" value="Peptide methionine sulfoxide reductase"/>
    <property type="match status" value="1"/>
</dbReference>
<dbReference type="InterPro" id="IPR050162">
    <property type="entry name" value="MsrA_MetSO_reductase"/>
</dbReference>
<accession>A0A485L7A2</accession>
<evidence type="ECO:0000313" key="9">
    <source>
        <dbReference type="EMBL" id="KAF0692182.1"/>
    </source>
</evidence>
<evidence type="ECO:0000259" key="8">
    <source>
        <dbReference type="Pfam" id="PF01625"/>
    </source>
</evidence>
<evidence type="ECO:0000313" key="11">
    <source>
        <dbReference type="Proteomes" id="UP000332933"/>
    </source>
</evidence>
<dbReference type="PROSITE" id="PS51257">
    <property type="entry name" value="PROKAR_LIPOPROTEIN"/>
    <property type="match status" value="1"/>
</dbReference>
<keyword evidence="11" id="KW-1185">Reference proteome</keyword>
<dbReference type="EMBL" id="VJMH01005931">
    <property type="protein sequence ID" value="KAF0692182.1"/>
    <property type="molecule type" value="Genomic_DNA"/>
</dbReference>
<dbReference type="GO" id="GO:0008113">
    <property type="term" value="F:peptide-methionine (S)-S-oxide reductase activity"/>
    <property type="evidence" value="ECO:0007669"/>
    <property type="project" value="UniProtKB-EC"/>
</dbReference>
<organism evidence="10 11">
    <name type="scientific">Aphanomyces stellatus</name>
    <dbReference type="NCBI Taxonomy" id="120398"/>
    <lineage>
        <taxon>Eukaryota</taxon>
        <taxon>Sar</taxon>
        <taxon>Stramenopiles</taxon>
        <taxon>Oomycota</taxon>
        <taxon>Saprolegniomycetes</taxon>
        <taxon>Saprolegniales</taxon>
        <taxon>Verrucalvaceae</taxon>
        <taxon>Aphanomyces</taxon>
    </lineage>
</organism>
<evidence type="ECO:0000256" key="6">
    <source>
        <dbReference type="ARBA" id="ARBA00047806"/>
    </source>
</evidence>
<name>A0A485L7A2_9STRA</name>
<comment type="similarity">
    <text evidence="1">Belongs to the MsrA Met sulfoxide reductase family.</text>
</comment>
<dbReference type="EC" id="1.8.4.11" evidence="2"/>
<dbReference type="AlphaFoldDB" id="A0A485L7A2"/>
<evidence type="ECO:0000256" key="5">
    <source>
        <dbReference type="ARBA" id="ARBA00030643"/>
    </source>
</evidence>
<evidence type="ECO:0000313" key="10">
    <source>
        <dbReference type="EMBL" id="VFT93482.1"/>
    </source>
</evidence>
<evidence type="ECO:0000256" key="2">
    <source>
        <dbReference type="ARBA" id="ARBA00012502"/>
    </source>
</evidence>
<dbReference type="Proteomes" id="UP000332933">
    <property type="component" value="Unassembled WGS sequence"/>
</dbReference>
<dbReference type="InterPro" id="IPR002569">
    <property type="entry name" value="Met_Sox_Rdtase_MsrA_dom"/>
</dbReference>
<reference evidence="10 11" key="1">
    <citation type="submission" date="2019-03" db="EMBL/GenBank/DDBJ databases">
        <authorList>
            <person name="Gaulin E."/>
            <person name="Dumas B."/>
        </authorList>
    </citation>
    <scope>NUCLEOTIDE SEQUENCE [LARGE SCALE GENOMIC DNA]</scope>
    <source>
        <strain evidence="10">CBS 568.67</strain>
    </source>
</reference>
<dbReference type="PANTHER" id="PTHR42799">
    <property type="entry name" value="MITOCHONDRIAL PEPTIDE METHIONINE SULFOXIDE REDUCTASE"/>
    <property type="match status" value="1"/>
</dbReference>
<evidence type="ECO:0000256" key="1">
    <source>
        <dbReference type="ARBA" id="ARBA00005591"/>
    </source>
</evidence>
<dbReference type="HAMAP" id="MF_01401">
    <property type="entry name" value="MsrA"/>
    <property type="match status" value="1"/>
</dbReference>
<reference evidence="9" key="2">
    <citation type="submission" date="2019-06" db="EMBL/GenBank/DDBJ databases">
        <title>Genomics analysis of Aphanomyces spp. identifies a new class of oomycete effector associated with host adaptation.</title>
        <authorList>
            <person name="Gaulin E."/>
        </authorList>
    </citation>
    <scope>NUCLEOTIDE SEQUENCE</scope>
    <source>
        <strain evidence="9">CBS 578.67</strain>
    </source>
</reference>
<protein>
    <recommendedName>
        <fullName evidence="2">peptide-methionine (S)-S-oxide reductase</fullName>
        <ecNumber evidence="2">1.8.4.11</ecNumber>
    </recommendedName>
    <alternativeName>
        <fullName evidence="5">Peptide-methionine (S)-S-oxide reductase</fullName>
    </alternativeName>
    <alternativeName>
        <fullName evidence="4">Protein-methionine-S-oxide reductase</fullName>
    </alternativeName>
</protein>
<evidence type="ECO:0000256" key="3">
    <source>
        <dbReference type="ARBA" id="ARBA00023002"/>
    </source>
</evidence>
<comment type="catalytic activity">
    <reaction evidence="6">
        <text>L-methionyl-[protein] + [thioredoxin]-disulfide + H2O = L-methionyl-(S)-S-oxide-[protein] + [thioredoxin]-dithiol</text>
        <dbReference type="Rhea" id="RHEA:14217"/>
        <dbReference type="Rhea" id="RHEA-COMP:10698"/>
        <dbReference type="Rhea" id="RHEA-COMP:10700"/>
        <dbReference type="Rhea" id="RHEA-COMP:12313"/>
        <dbReference type="Rhea" id="RHEA-COMP:12315"/>
        <dbReference type="ChEBI" id="CHEBI:15377"/>
        <dbReference type="ChEBI" id="CHEBI:16044"/>
        <dbReference type="ChEBI" id="CHEBI:29950"/>
        <dbReference type="ChEBI" id="CHEBI:44120"/>
        <dbReference type="ChEBI" id="CHEBI:50058"/>
        <dbReference type="EC" id="1.8.4.11"/>
    </reaction>
</comment>
<dbReference type="Gene3D" id="3.30.1060.10">
    <property type="entry name" value="Peptide methionine sulphoxide reductase MsrA"/>
    <property type="match status" value="1"/>
</dbReference>
<dbReference type="GO" id="GO:0034599">
    <property type="term" value="P:cellular response to oxidative stress"/>
    <property type="evidence" value="ECO:0007669"/>
    <property type="project" value="TreeGrafter"/>
</dbReference>
<feature type="domain" description="Peptide methionine sulphoxide reductase MsrA" evidence="8">
    <location>
        <begin position="13"/>
        <end position="157"/>
    </location>
</feature>
<gene>
    <name evidence="10" type="primary">Aste57867_16712</name>
    <name evidence="9" type="ORF">As57867_016655</name>
    <name evidence="10" type="ORF">ASTE57867_16712</name>
</gene>
<evidence type="ECO:0000256" key="7">
    <source>
        <dbReference type="ARBA" id="ARBA00048782"/>
    </source>
</evidence>
<dbReference type="GO" id="GO:0005737">
    <property type="term" value="C:cytoplasm"/>
    <property type="evidence" value="ECO:0007669"/>
    <property type="project" value="TreeGrafter"/>
</dbReference>
<comment type="catalytic activity">
    <reaction evidence="7">
        <text>[thioredoxin]-disulfide + L-methionine + H2O = L-methionine (S)-S-oxide + [thioredoxin]-dithiol</text>
        <dbReference type="Rhea" id="RHEA:19993"/>
        <dbReference type="Rhea" id="RHEA-COMP:10698"/>
        <dbReference type="Rhea" id="RHEA-COMP:10700"/>
        <dbReference type="ChEBI" id="CHEBI:15377"/>
        <dbReference type="ChEBI" id="CHEBI:29950"/>
        <dbReference type="ChEBI" id="CHEBI:50058"/>
        <dbReference type="ChEBI" id="CHEBI:57844"/>
        <dbReference type="ChEBI" id="CHEBI:58772"/>
        <dbReference type="EC" id="1.8.4.11"/>
    </reaction>
</comment>
<dbReference type="Pfam" id="PF01625">
    <property type="entry name" value="PMSR"/>
    <property type="match status" value="1"/>
</dbReference>
<sequence>MTKSILEPNHHVATFAAGCFWSVQLHFQRRSGVLDTTVGYINGRVAHPTYRQVCSGETGHAEAVQVVFDDSIVSFEELVDLFWSIHDPTTLNRQKNDVGTQYRSGIYVHNDNQRHAAVVSKACHRECLGGKEIATEIEEAGEFYAAEEYHQRYLEKGGQCARVGSSDRVRCYG</sequence>
<keyword evidence="3" id="KW-0560">Oxidoreductase</keyword>
<evidence type="ECO:0000256" key="4">
    <source>
        <dbReference type="ARBA" id="ARBA00030273"/>
    </source>
</evidence>
<dbReference type="InterPro" id="IPR036509">
    <property type="entry name" value="Met_Sox_Rdtase_MsrA_sf"/>
</dbReference>
<dbReference type="NCBIfam" id="TIGR00401">
    <property type="entry name" value="msrA"/>
    <property type="match status" value="1"/>
</dbReference>
<dbReference type="OrthoDB" id="77405at2759"/>
<proteinExistence type="inferred from homology"/>
<dbReference type="PANTHER" id="PTHR42799:SF2">
    <property type="entry name" value="MITOCHONDRIAL PEPTIDE METHIONINE SULFOXIDE REDUCTASE"/>
    <property type="match status" value="1"/>
</dbReference>